<evidence type="ECO:0000313" key="3">
    <source>
        <dbReference type="EMBL" id="PIQ75173.1"/>
    </source>
</evidence>
<feature type="non-terminal residue" evidence="3">
    <location>
        <position position="284"/>
    </location>
</feature>
<organism evidence="3 4">
    <name type="scientific">Candidatus Portnoybacteria bacterium CG11_big_fil_rev_8_21_14_0_20_40_15</name>
    <dbReference type="NCBI Taxonomy" id="1974817"/>
    <lineage>
        <taxon>Bacteria</taxon>
        <taxon>Candidatus Portnoyibacteriota</taxon>
    </lineage>
</organism>
<dbReference type="PROSITE" id="PS50975">
    <property type="entry name" value="ATP_GRASP"/>
    <property type="match status" value="1"/>
</dbReference>
<dbReference type="EMBL" id="PCVO01000038">
    <property type="protein sequence ID" value="PIQ75173.1"/>
    <property type="molecule type" value="Genomic_DNA"/>
</dbReference>
<dbReference type="Gene3D" id="3.30.1490.20">
    <property type="entry name" value="ATP-grasp fold, A domain"/>
    <property type="match status" value="1"/>
</dbReference>
<dbReference type="Proteomes" id="UP000229317">
    <property type="component" value="Unassembled WGS sequence"/>
</dbReference>
<dbReference type="InterPro" id="IPR013815">
    <property type="entry name" value="ATP_grasp_subdomain_1"/>
</dbReference>
<dbReference type="GO" id="GO:0046872">
    <property type="term" value="F:metal ion binding"/>
    <property type="evidence" value="ECO:0007669"/>
    <property type="project" value="InterPro"/>
</dbReference>
<dbReference type="Gene3D" id="3.30.470.20">
    <property type="entry name" value="ATP-grasp fold, B domain"/>
    <property type="match status" value="1"/>
</dbReference>
<dbReference type="InterPro" id="IPR011761">
    <property type="entry name" value="ATP-grasp"/>
</dbReference>
<evidence type="ECO:0000256" key="1">
    <source>
        <dbReference type="PROSITE-ProRule" id="PRU00409"/>
    </source>
</evidence>
<name>A0A2H0KSN7_9BACT</name>
<accession>A0A2H0KSN7</accession>
<evidence type="ECO:0000313" key="4">
    <source>
        <dbReference type="Proteomes" id="UP000229317"/>
    </source>
</evidence>
<keyword evidence="1" id="KW-0547">Nucleotide-binding</keyword>
<feature type="domain" description="ATP-grasp" evidence="2">
    <location>
        <begin position="119"/>
        <end position="284"/>
    </location>
</feature>
<gene>
    <name evidence="3" type="ORF">COV84_02620</name>
</gene>
<dbReference type="GO" id="GO:0005524">
    <property type="term" value="F:ATP binding"/>
    <property type="evidence" value="ECO:0007669"/>
    <property type="project" value="UniProtKB-UniRule"/>
</dbReference>
<evidence type="ECO:0000259" key="2">
    <source>
        <dbReference type="PROSITE" id="PS50975"/>
    </source>
</evidence>
<sequence>MTAIILDGHLQSALAAVRSLGQKGIKVVCGAPRKTAMSLFSRYCGETFVYTPPGQNKEKFILDLLDILKKLKEKAIIFSFSDETFLSVSEKREKIESYAELILSSKESVDTAFNKEKTLCLAKENSIPIPETHFVLSTEELENLAPELSYPVIIKPRQSYVWQEGKGKLASTVYISSPEQLKEEFKNLSAKMGEPPLVQQLIQGEEFGIFALLEHGRPLALFAHRRIRSISPLGGASCLRESIKMPQEMKEYSLRLLKALQWHGPAMVEFKVDDKDKLPKLMEI</sequence>
<protein>
    <recommendedName>
        <fullName evidence="2">ATP-grasp domain-containing protein</fullName>
    </recommendedName>
</protein>
<reference evidence="3 4" key="1">
    <citation type="submission" date="2017-09" db="EMBL/GenBank/DDBJ databases">
        <title>Depth-based differentiation of microbial function through sediment-hosted aquifers and enrichment of novel symbionts in the deep terrestrial subsurface.</title>
        <authorList>
            <person name="Probst A.J."/>
            <person name="Ladd B."/>
            <person name="Jarett J.K."/>
            <person name="Geller-Mcgrath D.E."/>
            <person name="Sieber C.M."/>
            <person name="Emerson J.B."/>
            <person name="Anantharaman K."/>
            <person name="Thomas B.C."/>
            <person name="Malmstrom R."/>
            <person name="Stieglmeier M."/>
            <person name="Klingl A."/>
            <person name="Woyke T."/>
            <person name="Ryan C.M."/>
            <person name="Banfield J.F."/>
        </authorList>
    </citation>
    <scope>NUCLEOTIDE SEQUENCE [LARGE SCALE GENOMIC DNA]</scope>
    <source>
        <strain evidence="3">CG11_big_fil_rev_8_21_14_0_20_40_15</strain>
    </source>
</reference>
<dbReference type="SUPFAM" id="SSF56059">
    <property type="entry name" value="Glutathione synthetase ATP-binding domain-like"/>
    <property type="match status" value="1"/>
</dbReference>
<comment type="caution">
    <text evidence="3">The sequence shown here is derived from an EMBL/GenBank/DDBJ whole genome shotgun (WGS) entry which is preliminary data.</text>
</comment>
<keyword evidence="1" id="KW-0067">ATP-binding</keyword>
<dbReference type="AlphaFoldDB" id="A0A2H0KSN7"/>
<proteinExistence type="predicted"/>